<dbReference type="InterPro" id="IPR029033">
    <property type="entry name" value="His_PPase_superfam"/>
</dbReference>
<dbReference type="Gene3D" id="3.40.50.1240">
    <property type="entry name" value="Phosphoglycerate mutase-like"/>
    <property type="match status" value="1"/>
</dbReference>
<dbReference type="InterPro" id="IPR051695">
    <property type="entry name" value="Phosphoglycerate_Mutase"/>
</dbReference>
<sequence length="235" mass="26805">MTKGVTFYFVRHGETYLNFMERVQGWANAPLTDRGEVDVHRSGMGLADVEFDAVYSSDLMRTIDTAEIILSENNYADDLTIVPMKAFREVHFGYYEGLPSKVLWDQIDEYVTKQHDLPAGDRHKIQFFMNTVSELDPYNNAENYADFWTRVEAGLIELLQRHAATDKNILVVSHGMTIRNLLEGLVADFSETEPLKNASVTIVKYIEGHFELLAYNQVDHFAEIADDASVDPDEK</sequence>
<dbReference type="InterPro" id="IPR013078">
    <property type="entry name" value="His_Pase_superF_clade-1"/>
</dbReference>
<dbReference type="PANTHER" id="PTHR46517">
    <property type="entry name" value="FRUCTOSE-2,6-BISPHOSPHATASE TIGAR"/>
    <property type="match status" value="1"/>
</dbReference>
<gene>
    <name evidence="2" type="ORF">NRE15_14455</name>
</gene>
<dbReference type="SUPFAM" id="SSF53254">
    <property type="entry name" value="Phosphoglycerate mutase-like"/>
    <property type="match status" value="1"/>
</dbReference>
<dbReference type="Pfam" id="PF00300">
    <property type="entry name" value="His_Phos_1"/>
    <property type="match status" value="1"/>
</dbReference>
<keyword evidence="1" id="KW-0378">Hydrolase</keyword>
<evidence type="ECO:0000256" key="1">
    <source>
        <dbReference type="ARBA" id="ARBA00022801"/>
    </source>
</evidence>
<dbReference type="PANTHER" id="PTHR46517:SF1">
    <property type="entry name" value="FRUCTOSE-2,6-BISPHOSPHATASE TIGAR"/>
    <property type="match status" value="1"/>
</dbReference>
<protein>
    <submittedName>
        <fullName evidence="2">Histidine phosphatase family protein</fullName>
    </submittedName>
</protein>
<evidence type="ECO:0000313" key="3">
    <source>
        <dbReference type="Proteomes" id="UP001315967"/>
    </source>
</evidence>
<proteinExistence type="predicted"/>
<dbReference type="EMBL" id="CP102453">
    <property type="protein sequence ID" value="UUX34062.1"/>
    <property type="molecule type" value="Genomic_DNA"/>
</dbReference>
<dbReference type="SMART" id="SM00855">
    <property type="entry name" value="PGAM"/>
    <property type="match status" value="1"/>
</dbReference>
<dbReference type="Proteomes" id="UP001315967">
    <property type="component" value="Chromosome"/>
</dbReference>
<evidence type="ECO:0000313" key="2">
    <source>
        <dbReference type="EMBL" id="UUX34062.1"/>
    </source>
</evidence>
<dbReference type="RefSeq" id="WP_313793564.1">
    <property type="nucleotide sequence ID" value="NZ_CP102453.1"/>
</dbReference>
<organism evidence="2 3">
    <name type="scientific">Fundicoccus culcitae</name>
    <dbReference type="NCBI Taxonomy" id="2969821"/>
    <lineage>
        <taxon>Bacteria</taxon>
        <taxon>Bacillati</taxon>
        <taxon>Bacillota</taxon>
        <taxon>Bacilli</taxon>
        <taxon>Lactobacillales</taxon>
        <taxon>Aerococcaceae</taxon>
        <taxon>Fundicoccus</taxon>
    </lineage>
</organism>
<accession>A0ABY5P5S7</accession>
<dbReference type="CDD" id="cd07067">
    <property type="entry name" value="HP_PGM_like"/>
    <property type="match status" value="1"/>
</dbReference>
<name>A0ABY5P5S7_9LACT</name>
<reference evidence="2 3" key="1">
    <citation type="submission" date="2022-08" db="EMBL/GenBank/DDBJ databases">
        <title>Aerococcaceae sp. nov isolated from spoiled eye mask.</title>
        <authorList>
            <person name="Zhou G."/>
            <person name="Xie X.-B."/>
            <person name="Shi Q.-S."/>
            <person name="Wang Y.-S."/>
            <person name="Wen X."/>
            <person name="Peng H."/>
            <person name="Yang X.-J."/>
            <person name="Tao H.-B."/>
            <person name="Huang X.-M."/>
        </authorList>
    </citation>
    <scope>NUCLEOTIDE SEQUENCE [LARGE SCALE GENOMIC DNA]</scope>
    <source>
        <strain evidence="3">DM20194951</strain>
    </source>
</reference>
<keyword evidence="3" id="KW-1185">Reference proteome</keyword>